<dbReference type="PRINTS" id="PR00420">
    <property type="entry name" value="RNGMNOXGNASE"/>
</dbReference>
<evidence type="ECO:0000313" key="4">
    <source>
        <dbReference type="Proteomes" id="UP000539175"/>
    </source>
</evidence>
<accession>A0A7X0B2A1</accession>
<comment type="caution">
    <text evidence="3">The sequence shown here is derived from an EMBL/GenBank/DDBJ whole genome shotgun (WGS) entry which is preliminary data.</text>
</comment>
<evidence type="ECO:0000256" key="1">
    <source>
        <dbReference type="ARBA" id="ARBA00023002"/>
    </source>
</evidence>
<dbReference type="GO" id="GO:0071949">
    <property type="term" value="F:FAD binding"/>
    <property type="evidence" value="ECO:0007669"/>
    <property type="project" value="InterPro"/>
</dbReference>
<evidence type="ECO:0000259" key="2">
    <source>
        <dbReference type="Pfam" id="PF01494"/>
    </source>
</evidence>
<feature type="domain" description="FAD-binding" evidence="2">
    <location>
        <begin position="23"/>
        <end position="358"/>
    </location>
</feature>
<organism evidence="3 4">
    <name type="scientific">Nitrospirillum iridis</name>
    <dbReference type="NCBI Taxonomy" id="765888"/>
    <lineage>
        <taxon>Bacteria</taxon>
        <taxon>Pseudomonadati</taxon>
        <taxon>Pseudomonadota</taxon>
        <taxon>Alphaproteobacteria</taxon>
        <taxon>Rhodospirillales</taxon>
        <taxon>Azospirillaceae</taxon>
        <taxon>Nitrospirillum</taxon>
    </lineage>
</organism>
<dbReference type="NCBIfam" id="NF004831">
    <property type="entry name" value="PRK06183.1-5"/>
    <property type="match status" value="1"/>
</dbReference>
<name>A0A7X0B2A1_9PROT</name>
<dbReference type="AlphaFoldDB" id="A0A7X0B2A1"/>
<dbReference type="GO" id="GO:0008688">
    <property type="term" value="F:3-(3-hydroxyphenyl)propionate hydroxylase activity"/>
    <property type="evidence" value="ECO:0007669"/>
    <property type="project" value="UniProtKB-EC"/>
</dbReference>
<dbReference type="PANTHER" id="PTHR43476">
    <property type="entry name" value="3-(3-HYDROXY-PHENYL)PROPIONATE/3-HYDROXYCINNAMIC ACID HYDROXYLASE"/>
    <property type="match status" value="1"/>
</dbReference>
<gene>
    <name evidence="3" type="ORF">FHS74_004964</name>
</gene>
<sequence length="566" mass="61982">MSMDTAIATPFRSSNGRPIADHYPVVVVGAGPTGLTLANLLARYGTRALLVERNPTTVQEPRAVSIDDESLRTMQAAGVITTVMSHVVAGYGSEYYTPSGRLFLKVEPSEQPYGYPRRNAFRQPTFEAQLRDALETVPTVDTLFGWAQDGFVQDDRQVTVELRNADGERRWIRADYLVAADGARSSIRTALGLGLDGETFQEKWLIVDLENSPTPSRETLVFCDTRRPCIALPGPNGTRRFEFKLLPGESPEAMVAQDTVDALLASHGAHPDSRICRKTVYTFHARLAPRWSAGRVYLAGDACHLTPPFAGQGMNSGIRDAHNLAWKLAWVTGGSMPRHLLDSYEPERREHVRDMIDLALRMGRIMGPRNRAIGVLTQTAFRILGLWPRARDYFAQMKYKPKPRFENGFVIADGRGARATMVGRLLPQPAVRTALRDGVLLDHVLGDGFALIGLTDDMEALARAARLPAIARLRPKVVAVSRAAAEAPQPPEGVERIIDSAGILEAAMGGERDHILIVRPDRYVFSTVKVGEEHVVDRQLAALLGTVMFDTTTAPVPSAAVIGAPA</sequence>
<dbReference type="PANTHER" id="PTHR43476:SF3">
    <property type="entry name" value="FAD-BINDING MONOOXYGENASE"/>
    <property type="match status" value="1"/>
</dbReference>
<dbReference type="Pfam" id="PF01494">
    <property type="entry name" value="FAD_binding_3"/>
    <property type="match status" value="1"/>
</dbReference>
<dbReference type="RefSeq" id="WP_184806716.1">
    <property type="nucleotide sequence ID" value="NZ_JACIIZ010000017.1"/>
</dbReference>
<dbReference type="InterPro" id="IPR050631">
    <property type="entry name" value="PheA/TfdB_FAD_monoxygenase"/>
</dbReference>
<dbReference type="Proteomes" id="UP000539175">
    <property type="component" value="Unassembled WGS sequence"/>
</dbReference>
<dbReference type="SUPFAM" id="SSF51905">
    <property type="entry name" value="FAD/NAD(P)-binding domain"/>
    <property type="match status" value="1"/>
</dbReference>
<protein>
    <submittedName>
        <fullName evidence="3">3-(3-hydroxy-phenyl)propionate hydroxylase</fullName>
        <ecNumber evidence="3">1.14.13.127</ecNumber>
    </submittedName>
</protein>
<dbReference type="Gene3D" id="3.40.30.120">
    <property type="match status" value="1"/>
</dbReference>
<keyword evidence="4" id="KW-1185">Reference proteome</keyword>
<evidence type="ECO:0000313" key="3">
    <source>
        <dbReference type="EMBL" id="MBB6254375.1"/>
    </source>
</evidence>
<proteinExistence type="predicted"/>
<dbReference type="InterPro" id="IPR002938">
    <property type="entry name" value="FAD-bd"/>
</dbReference>
<dbReference type="InterPro" id="IPR036188">
    <property type="entry name" value="FAD/NAD-bd_sf"/>
</dbReference>
<keyword evidence="1 3" id="KW-0560">Oxidoreductase</keyword>
<dbReference type="GO" id="GO:0019622">
    <property type="term" value="P:3-(3-hydroxy)phenylpropionate catabolic process"/>
    <property type="evidence" value="ECO:0007669"/>
    <property type="project" value="TreeGrafter"/>
</dbReference>
<dbReference type="Gene3D" id="3.30.70.2450">
    <property type="match status" value="1"/>
</dbReference>
<dbReference type="NCBIfam" id="NF004829">
    <property type="entry name" value="PRK06183.1-3"/>
    <property type="match status" value="1"/>
</dbReference>
<dbReference type="EMBL" id="JACIIZ010000017">
    <property type="protein sequence ID" value="MBB6254375.1"/>
    <property type="molecule type" value="Genomic_DNA"/>
</dbReference>
<reference evidence="3 4" key="1">
    <citation type="submission" date="2020-08" db="EMBL/GenBank/DDBJ databases">
        <title>Genomic Encyclopedia of Type Strains, Phase IV (KMG-IV): sequencing the most valuable type-strain genomes for metagenomic binning, comparative biology and taxonomic classification.</title>
        <authorList>
            <person name="Goeker M."/>
        </authorList>
    </citation>
    <scope>NUCLEOTIDE SEQUENCE [LARGE SCALE GENOMIC DNA]</scope>
    <source>
        <strain evidence="3 4">DSM 22198</strain>
    </source>
</reference>
<dbReference type="EC" id="1.14.13.127" evidence="3"/>
<dbReference type="Gene3D" id="3.50.50.60">
    <property type="entry name" value="FAD/NAD(P)-binding domain"/>
    <property type="match status" value="1"/>
</dbReference>